<name>A0A498SVK7_ACAVI</name>
<protein>
    <submittedName>
        <fullName evidence="1">Uncharacterized protein</fullName>
    </submittedName>
</protein>
<accession>A0A498SVK7</accession>
<evidence type="ECO:0000313" key="1">
    <source>
        <dbReference type="EMBL" id="VBB33335.1"/>
    </source>
</evidence>
<dbReference type="EMBL" id="UPTC01002325">
    <property type="protein sequence ID" value="VBB33335.1"/>
    <property type="molecule type" value="Genomic_DNA"/>
</dbReference>
<gene>
    <name evidence="1" type="ORF">NAV_LOCUS8126</name>
</gene>
<dbReference type="AlphaFoldDB" id="A0A498SVK7"/>
<dbReference type="Proteomes" id="UP000276991">
    <property type="component" value="Unassembled WGS sequence"/>
</dbReference>
<dbReference type="OrthoDB" id="5803198at2759"/>
<reference evidence="1 2" key="1">
    <citation type="submission" date="2018-08" db="EMBL/GenBank/DDBJ databases">
        <authorList>
            <person name="Laetsch R D."/>
            <person name="Stevens L."/>
            <person name="Kumar S."/>
            <person name="Blaxter L. M."/>
        </authorList>
    </citation>
    <scope>NUCLEOTIDE SEQUENCE [LARGE SCALE GENOMIC DNA]</scope>
</reference>
<organism evidence="1 2">
    <name type="scientific">Acanthocheilonema viteae</name>
    <name type="common">Filarial nematode worm</name>
    <name type="synonym">Dipetalonema viteae</name>
    <dbReference type="NCBI Taxonomy" id="6277"/>
    <lineage>
        <taxon>Eukaryota</taxon>
        <taxon>Metazoa</taxon>
        <taxon>Ecdysozoa</taxon>
        <taxon>Nematoda</taxon>
        <taxon>Chromadorea</taxon>
        <taxon>Rhabditida</taxon>
        <taxon>Spirurina</taxon>
        <taxon>Spiruromorpha</taxon>
        <taxon>Filarioidea</taxon>
        <taxon>Onchocercidae</taxon>
        <taxon>Acanthocheilonema</taxon>
    </lineage>
</organism>
<sequence length="265" mass="30860">MLILLQRGYSEIDERGYMSIHVEDGIQPGEQIRLLVRRFSRPNPDAFDIVQIGYLQKGEKLNLSHGGGTSLPKYPFWFDRDNYLMSLRIIHWIYERKIVVTRKLYSSIDFKAVGIFQEPEYFYYGYEGHYTELIYVVGYPDKTVDHAHYFYVQGERRFMLNHFNIPPDSFADESPPTFKGAVAIQNTVEAYRNYLDKSNHIDTDQLILESMGSPMPYHATFGFGGFFISQRAHFAGFFTNTVIAEIKTPSSTYVFELHKNSVCKY</sequence>
<proteinExistence type="predicted"/>
<evidence type="ECO:0000313" key="2">
    <source>
        <dbReference type="Proteomes" id="UP000276991"/>
    </source>
</evidence>
<keyword evidence="2" id="KW-1185">Reference proteome</keyword>